<evidence type="ECO:0000313" key="18">
    <source>
        <dbReference type="Proteomes" id="UP000697127"/>
    </source>
</evidence>
<feature type="binding site" evidence="13">
    <location>
        <position position="165"/>
    </location>
    <ligand>
        <name>Zn(2+)</name>
        <dbReference type="ChEBI" id="CHEBI:29105"/>
    </ligand>
</feature>
<dbReference type="PANTHER" id="PTHR10953">
    <property type="entry name" value="UBIQUITIN-ACTIVATING ENZYME E1"/>
    <property type="match status" value="1"/>
</dbReference>
<dbReference type="PIRSF" id="PIRSF039133">
    <property type="entry name" value="SUMO_E1B"/>
    <property type="match status" value="1"/>
</dbReference>
<evidence type="ECO:0000256" key="15">
    <source>
        <dbReference type="SAM" id="MobiDB-lite"/>
    </source>
</evidence>
<keyword evidence="4" id="KW-0963">Cytoplasm</keyword>
<keyword evidence="7 10" id="KW-0833">Ubl conjugation pathway</keyword>
<comment type="pathway">
    <text evidence="2 10">Protein modification; protein sumoylation.</text>
</comment>
<evidence type="ECO:0000256" key="14">
    <source>
        <dbReference type="PROSITE-ProRule" id="PRU10132"/>
    </source>
</evidence>
<dbReference type="Proteomes" id="UP000697127">
    <property type="component" value="Unassembled WGS sequence"/>
</dbReference>
<feature type="binding site" evidence="12">
    <location>
        <position position="75"/>
    </location>
    <ligand>
        <name>ATP</name>
        <dbReference type="ChEBI" id="CHEBI:30616"/>
    </ligand>
</feature>
<feature type="binding site" evidence="13">
    <location>
        <position position="439"/>
    </location>
    <ligand>
        <name>Zn(2+)</name>
        <dbReference type="ChEBI" id="CHEBI:29105"/>
    </ligand>
</feature>
<dbReference type="GO" id="GO:0016925">
    <property type="term" value="P:protein sumoylation"/>
    <property type="evidence" value="ECO:0007669"/>
    <property type="project" value="UniProtKB-UniRule"/>
</dbReference>
<evidence type="ECO:0000256" key="5">
    <source>
        <dbReference type="ARBA" id="ARBA00022723"/>
    </source>
</evidence>
<dbReference type="EMBL" id="PUHW01000074">
    <property type="protein sequence ID" value="KAG0689532.1"/>
    <property type="molecule type" value="Genomic_DNA"/>
</dbReference>
<dbReference type="InterPro" id="IPR000594">
    <property type="entry name" value="ThiF_NAD_FAD-bd"/>
</dbReference>
<feature type="binding site" evidence="12">
    <location>
        <position position="51"/>
    </location>
    <ligand>
        <name>ATP</name>
        <dbReference type="ChEBI" id="CHEBI:30616"/>
    </ligand>
</feature>
<evidence type="ECO:0000256" key="6">
    <source>
        <dbReference type="ARBA" id="ARBA00022741"/>
    </source>
</evidence>
<organism evidence="17 18">
    <name type="scientific">Pichia californica</name>
    <dbReference type="NCBI Taxonomy" id="460514"/>
    <lineage>
        <taxon>Eukaryota</taxon>
        <taxon>Fungi</taxon>
        <taxon>Dikarya</taxon>
        <taxon>Ascomycota</taxon>
        <taxon>Saccharomycotina</taxon>
        <taxon>Pichiomycetes</taxon>
        <taxon>Pichiales</taxon>
        <taxon>Pichiaceae</taxon>
        <taxon>Pichia</taxon>
    </lineage>
</organism>
<gene>
    <name evidence="17" type="primary">UBA2</name>
    <name evidence="17" type="ORF">C6P40_004870</name>
</gene>
<dbReference type="InterPro" id="IPR042449">
    <property type="entry name" value="Ub-E1_IAD_1"/>
</dbReference>
<dbReference type="FunFam" id="3.50.50.80:FF:000002">
    <property type="entry name" value="SUMO-activating enzyme subunit 2"/>
    <property type="match status" value="1"/>
</dbReference>
<keyword evidence="5 10" id="KW-0479">Metal-binding</keyword>
<dbReference type="InterPro" id="IPR045886">
    <property type="entry name" value="ThiF/MoeB/HesA"/>
</dbReference>
<dbReference type="Gene3D" id="3.50.50.80">
    <property type="entry name" value="Ubiquitin-activating enzyme E1, inactive adenylation domain, subdomain 1"/>
    <property type="match status" value="1"/>
</dbReference>
<evidence type="ECO:0000256" key="7">
    <source>
        <dbReference type="ARBA" id="ARBA00022786"/>
    </source>
</evidence>
<evidence type="ECO:0000256" key="10">
    <source>
        <dbReference type="PIRNR" id="PIRNR039133"/>
    </source>
</evidence>
<keyword evidence="6 10" id="KW-0547">Nucleotide-binding</keyword>
<evidence type="ECO:0000256" key="1">
    <source>
        <dbReference type="ARBA" id="ARBA00004496"/>
    </source>
</evidence>
<feature type="active site" description="Glycyl thioester intermediate" evidence="11 14">
    <location>
        <position position="177"/>
    </location>
</feature>
<dbReference type="AlphaFoldDB" id="A0A9P6WM32"/>
<dbReference type="GO" id="GO:0019948">
    <property type="term" value="F:SUMO activating enzyme activity"/>
    <property type="evidence" value="ECO:0007669"/>
    <property type="project" value="UniProtKB-UniRule"/>
</dbReference>
<feature type="binding site" evidence="12">
    <location>
        <begin position="27"/>
        <end position="32"/>
    </location>
    <ligand>
        <name>ATP</name>
        <dbReference type="ChEBI" id="CHEBI:30616"/>
    </ligand>
</feature>
<evidence type="ECO:0000256" key="3">
    <source>
        <dbReference type="ARBA" id="ARBA00005673"/>
    </source>
</evidence>
<evidence type="ECO:0000256" key="9">
    <source>
        <dbReference type="ARBA" id="ARBA00022840"/>
    </source>
</evidence>
<dbReference type="GO" id="GO:0005524">
    <property type="term" value="F:ATP binding"/>
    <property type="evidence" value="ECO:0007669"/>
    <property type="project" value="UniProtKB-UniRule"/>
</dbReference>
<evidence type="ECO:0000256" key="13">
    <source>
        <dbReference type="PIRSR" id="PIRSR039133-3"/>
    </source>
</evidence>
<dbReference type="PROSITE" id="PS00865">
    <property type="entry name" value="UBIQUITIN_ACTIVAT_2"/>
    <property type="match status" value="1"/>
</dbReference>
<feature type="binding site" evidence="13">
    <location>
        <position position="162"/>
    </location>
    <ligand>
        <name>Zn(2+)</name>
        <dbReference type="ChEBI" id="CHEBI:29105"/>
    </ligand>
</feature>
<feature type="binding site" evidence="12">
    <location>
        <begin position="121"/>
        <end position="126"/>
    </location>
    <ligand>
        <name>ATP</name>
        <dbReference type="ChEBI" id="CHEBI:30616"/>
    </ligand>
</feature>
<feature type="binding site" evidence="12">
    <location>
        <begin position="59"/>
        <end position="62"/>
    </location>
    <ligand>
        <name>ATP</name>
        <dbReference type="ChEBI" id="CHEBI:30616"/>
    </ligand>
</feature>
<protein>
    <recommendedName>
        <fullName evidence="10">Ubiquitin-activating enzyme E1-like</fullName>
    </recommendedName>
</protein>
<feature type="domain" description="THIF-type NAD/FAD binding fold" evidence="16">
    <location>
        <begin position="19"/>
        <end position="440"/>
    </location>
</feature>
<dbReference type="InterPro" id="IPR033127">
    <property type="entry name" value="UBQ-activ_enz_E1_Cys_AS"/>
</dbReference>
<evidence type="ECO:0000256" key="12">
    <source>
        <dbReference type="PIRSR" id="PIRSR039133-2"/>
    </source>
</evidence>
<name>A0A9P6WM32_9ASCO</name>
<feature type="region of interest" description="Disordered" evidence="15">
    <location>
        <begin position="542"/>
        <end position="606"/>
    </location>
</feature>
<sequence>MAIDSYIQRMFGDDSPTFGTSKVLLVGAGGIGCELLKDLIMMNIGEIHVLDLDTIDLSNLNRQFLFRHKDIKQSKSKTAIKAVEFFNYKSKLFSYHGSVMDKIMFPLSFFQQFNVIYNALDNLEARFYVNRISLYLNIPLYESGTTGLKGQVQPIYPYLTECFNCIPKETPKTFPVCTIRSTPSKPVHCITWAKDFLFSQLFGEGDPNDIPSPDVSEFTNEEEAKASANEVNELSDLRKLVDDSKFSDFDFLIKIFNKIFINDIERLIKIDDLWKSREKPSFLPLGDYLNLLKSTGDSKIDRVYNSKDLDQSSIESIFKIYIASTLRLSDRLRNGEKLEFDKDDIDTLNYVMSTSNLRSLIFGIQTKSEFDVKQIAGNIIPAVATMNAIMAGFSALSSVNYYIEKDNIERVSKSKMIFDSSASDKVVNSSKLVKPNPSCSACSVVKGIVKLNLSNLKLSDLRDKLLSKYNYDDDVEIMTLDSRLLYDYDIEENLEKKLSDFLNDGTVLLINDSDEKLDIIELYVVNDSSSTEIVLPELSIPPSKKLRNQGTNDDDDDIEDGVVENGDSDTLNKDESSTVASSTIVLEDNDDDLIIEEPNPKRRKIN</sequence>
<comment type="similarity">
    <text evidence="3 10">Belongs to the ubiquitin-activating E1 family.</text>
</comment>
<evidence type="ECO:0000256" key="8">
    <source>
        <dbReference type="ARBA" id="ARBA00022833"/>
    </source>
</evidence>
<keyword evidence="18" id="KW-1185">Reference proteome</keyword>
<dbReference type="InterPro" id="IPR030661">
    <property type="entry name" value="Uba2"/>
</dbReference>
<comment type="subunit">
    <text evidence="10">Heterodimer.</text>
</comment>
<dbReference type="SUPFAM" id="SSF69572">
    <property type="entry name" value="Activating enzymes of the ubiquitin-like proteins"/>
    <property type="match status" value="1"/>
</dbReference>
<feature type="compositionally biased region" description="Acidic residues" evidence="15">
    <location>
        <begin position="552"/>
        <end position="562"/>
    </location>
</feature>
<proteinExistence type="inferred from homology"/>
<comment type="subcellular location">
    <subcellularLocation>
        <location evidence="1">Cytoplasm</location>
    </subcellularLocation>
</comment>
<evidence type="ECO:0000256" key="4">
    <source>
        <dbReference type="ARBA" id="ARBA00022490"/>
    </source>
</evidence>
<accession>A0A9P6WM32</accession>
<dbReference type="PANTHER" id="PTHR10953:SF5">
    <property type="entry name" value="SUMO-ACTIVATING ENZYME SUBUNIT 2"/>
    <property type="match status" value="1"/>
</dbReference>
<evidence type="ECO:0000313" key="17">
    <source>
        <dbReference type="EMBL" id="KAG0689532.1"/>
    </source>
</evidence>
<dbReference type="GO" id="GO:0005737">
    <property type="term" value="C:cytoplasm"/>
    <property type="evidence" value="ECO:0007669"/>
    <property type="project" value="UniProtKB-SubCell"/>
</dbReference>
<dbReference type="GO" id="GO:0031510">
    <property type="term" value="C:SUMO activating enzyme complex"/>
    <property type="evidence" value="ECO:0007669"/>
    <property type="project" value="UniProtKB-UniRule"/>
</dbReference>
<comment type="caution">
    <text evidence="17">The sequence shown here is derived from an EMBL/GenBank/DDBJ whole genome shotgun (WGS) entry which is preliminary data.</text>
</comment>
<evidence type="ECO:0000259" key="16">
    <source>
        <dbReference type="Pfam" id="PF00899"/>
    </source>
</evidence>
<dbReference type="InterPro" id="IPR023318">
    <property type="entry name" value="Ub_act_enz_dom_a_sf"/>
</dbReference>
<evidence type="ECO:0000256" key="11">
    <source>
        <dbReference type="PIRSR" id="PIRSR039133-1"/>
    </source>
</evidence>
<evidence type="ECO:0000256" key="2">
    <source>
        <dbReference type="ARBA" id="ARBA00004718"/>
    </source>
</evidence>
<dbReference type="Pfam" id="PF00899">
    <property type="entry name" value="ThiF"/>
    <property type="match status" value="1"/>
</dbReference>
<feature type="binding site" evidence="13">
    <location>
        <position position="442"/>
    </location>
    <ligand>
        <name>Zn(2+)</name>
        <dbReference type="ChEBI" id="CHEBI:29105"/>
    </ligand>
</feature>
<keyword evidence="8 10" id="KW-0862">Zinc</keyword>
<keyword evidence="9 10" id="KW-0067">ATP-binding</keyword>
<dbReference type="InterPro" id="IPR035985">
    <property type="entry name" value="Ubiquitin-activating_enz"/>
</dbReference>
<dbReference type="Gene3D" id="3.10.290.20">
    <property type="entry name" value="Ubiquitin-like 2 activating enzyme e1b. Chain: B, domain 3"/>
    <property type="match status" value="1"/>
</dbReference>
<dbReference type="GO" id="GO:0046872">
    <property type="term" value="F:metal ion binding"/>
    <property type="evidence" value="ECO:0007669"/>
    <property type="project" value="UniProtKB-KW"/>
</dbReference>
<dbReference type="OrthoDB" id="10255449at2759"/>
<dbReference type="Gene3D" id="1.10.10.520">
    <property type="entry name" value="Ubiquitin activating enzymes (Uba3). Chain: B, domain 2"/>
    <property type="match status" value="1"/>
</dbReference>
<reference evidence="17" key="1">
    <citation type="submission" date="2020-11" db="EMBL/GenBank/DDBJ databases">
        <title>Kefir isolates.</title>
        <authorList>
            <person name="Marcisauskas S."/>
            <person name="Kim Y."/>
            <person name="Blasche S."/>
        </authorList>
    </citation>
    <scope>NUCLEOTIDE SEQUENCE</scope>
    <source>
        <strain evidence="17">Olga-1</strain>
    </source>
</reference>